<sequence>MNSFFGLFNSIDDNGGKPWCPAAFNIYHKLTKYCIPIILEWDPEKERVFTRGAACSKYLLWYFNMFVVVFSIGFFSCFYTAASYKSVPPYASAIGTMYGLFSVITWASSMVILSDPHEFVSALNSLADLRQRLEIRFRSNIQDRNVHLHNNWKWIARIQAFINVMTAIISVATPFVFICMSVPLDPFYVTFPWLVPISSTCLSSSLCKFTYDFTIWVVRFVVSLITTTVTRCFAMLSTTFTYMFEIKSRCLDTFQRLSFGIEMDLKMLKWYQALQIANVGFKNQYSWIFAICMGDGFVTCVVCNVVSIKRFDLPIAVYWLAPAVSVMCGFFMFVFLPVAIESGVKSQKFIRDRSNHIPLNNDGVYHKTLVRRRLKALRPVPFYCGSIMPFEFGMDRMFFVGVFLRTIDAFLLMS</sequence>
<keyword evidence="3" id="KW-1185">Reference proteome</keyword>
<reference evidence="2 3" key="1">
    <citation type="submission" date="2024-08" db="EMBL/GenBank/DDBJ databases">
        <authorList>
            <person name="Cucini C."/>
            <person name="Frati F."/>
        </authorList>
    </citation>
    <scope>NUCLEOTIDE SEQUENCE [LARGE SCALE GENOMIC DNA]</scope>
</reference>
<gene>
    <name evidence="2" type="ORF">ODALV1_LOCUS25897</name>
</gene>
<evidence type="ECO:0000313" key="2">
    <source>
        <dbReference type="EMBL" id="CAL8135249.1"/>
    </source>
</evidence>
<dbReference type="Proteomes" id="UP001642540">
    <property type="component" value="Unassembled WGS sequence"/>
</dbReference>
<evidence type="ECO:0008006" key="4">
    <source>
        <dbReference type="Google" id="ProtNLM"/>
    </source>
</evidence>
<organism evidence="2 3">
    <name type="scientific">Orchesella dallaii</name>
    <dbReference type="NCBI Taxonomy" id="48710"/>
    <lineage>
        <taxon>Eukaryota</taxon>
        <taxon>Metazoa</taxon>
        <taxon>Ecdysozoa</taxon>
        <taxon>Arthropoda</taxon>
        <taxon>Hexapoda</taxon>
        <taxon>Collembola</taxon>
        <taxon>Entomobryomorpha</taxon>
        <taxon>Entomobryoidea</taxon>
        <taxon>Orchesellidae</taxon>
        <taxon>Orchesellinae</taxon>
        <taxon>Orchesella</taxon>
    </lineage>
</organism>
<name>A0ABP1RTA4_9HEXA</name>
<feature type="transmembrane region" description="Helical" evidence="1">
    <location>
        <begin position="318"/>
        <end position="340"/>
    </location>
</feature>
<feature type="transmembrane region" description="Helical" evidence="1">
    <location>
        <begin position="160"/>
        <end position="184"/>
    </location>
</feature>
<feature type="transmembrane region" description="Helical" evidence="1">
    <location>
        <begin position="285"/>
        <end position="306"/>
    </location>
</feature>
<keyword evidence="1" id="KW-0812">Transmembrane</keyword>
<feature type="transmembrane region" description="Helical" evidence="1">
    <location>
        <begin position="216"/>
        <end position="236"/>
    </location>
</feature>
<evidence type="ECO:0000256" key="1">
    <source>
        <dbReference type="SAM" id="Phobius"/>
    </source>
</evidence>
<dbReference type="EMBL" id="CAXLJM020000107">
    <property type="protein sequence ID" value="CAL8135249.1"/>
    <property type="molecule type" value="Genomic_DNA"/>
</dbReference>
<evidence type="ECO:0000313" key="3">
    <source>
        <dbReference type="Proteomes" id="UP001642540"/>
    </source>
</evidence>
<comment type="caution">
    <text evidence="2">The sequence shown here is derived from an EMBL/GenBank/DDBJ whole genome shotgun (WGS) entry which is preliminary data.</text>
</comment>
<proteinExistence type="predicted"/>
<keyword evidence="1" id="KW-1133">Transmembrane helix</keyword>
<feature type="transmembrane region" description="Helical" evidence="1">
    <location>
        <begin position="90"/>
        <end position="113"/>
    </location>
</feature>
<accession>A0ABP1RTA4</accession>
<protein>
    <recommendedName>
        <fullName evidence="4">Gustatory receptor</fullName>
    </recommendedName>
</protein>
<feature type="transmembrane region" description="Helical" evidence="1">
    <location>
        <begin position="59"/>
        <end position="84"/>
    </location>
</feature>
<keyword evidence="1" id="KW-0472">Membrane</keyword>